<dbReference type="FunFam" id="2.30.180.10:FF:000032">
    <property type="entry name" value="Fasciclin domain-containing protein, putative"/>
    <property type="match status" value="2"/>
</dbReference>
<dbReference type="EMBL" id="RQTK01000020">
    <property type="protein sequence ID" value="RUS90995.1"/>
    <property type="molecule type" value="Genomic_DNA"/>
</dbReference>
<reference evidence="3 4" key="1">
    <citation type="submission" date="2019-01" db="EMBL/GenBank/DDBJ databases">
        <title>A draft genome assembly of the solar-powered sea slug Elysia chlorotica.</title>
        <authorList>
            <person name="Cai H."/>
            <person name="Li Q."/>
            <person name="Fang X."/>
            <person name="Li J."/>
            <person name="Curtis N.E."/>
            <person name="Altenburger A."/>
            <person name="Shibata T."/>
            <person name="Feng M."/>
            <person name="Maeda T."/>
            <person name="Schwartz J.A."/>
            <person name="Shigenobu S."/>
            <person name="Lundholm N."/>
            <person name="Nishiyama T."/>
            <person name="Yang H."/>
            <person name="Hasebe M."/>
            <person name="Li S."/>
            <person name="Pierce S.K."/>
            <person name="Wang J."/>
        </authorList>
    </citation>
    <scope>NUCLEOTIDE SEQUENCE [LARGE SCALE GENOMIC DNA]</scope>
    <source>
        <strain evidence="3">EC2010</strain>
        <tissue evidence="3">Whole organism of an adult</tissue>
    </source>
</reference>
<name>A0A3S1BX52_ELYCH</name>
<dbReference type="GO" id="GO:0005615">
    <property type="term" value="C:extracellular space"/>
    <property type="evidence" value="ECO:0007669"/>
    <property type="project" value="TreeGrafter"/>
</dbReference>
<evidence type="ECO:0000313" key="3">
    <source>
        <dbReference type="EMBL" id="RUS90995.1"/>
    </source>
</evidence>
<dbReference type="InterPro" id="IPR000782">
    <property type="entry name" value="FAS1_domain"/>
</dbReference>
<dbReference type="PANTHER" id="PTHR10900">
    <property type="entry name" value="PERIOSTIN-RELATED"/>
    <property type="match status" value="1"/>
</dbReference>
<dbReference type="OrthoDB" id="286301at2759"/>
<protein>
    <recommendedName>
        <fullName evidence="2">FAS1 domain-containing protein</fullName>
    </recommendedName>
</protein>
<dbReference type="GO" id="GO:0007155">
    <property type="term" value="P:cell adhesion"/>
    <property type="evidence" value="ECO:0007669"/>
    <property type="project" value="TreeGrafter"/>
</dbReference>
<evidence type="ECO:0000256" key="1">
    <source>
        <dbReference type="SAM" id="SignalP"/>
    </source>
</evidence>
<feature type="domain" description="FAS1" evidence="2">
    <location>
        <begin position="213"/>
        <end position="342"/>
    </location>
</feature>
<dbReference type="Pfam" id="PF02469">
    <property type="entry name" value="Fasciclin"/>
    <property type="match status" value="2"/>
</dbReference>
<dbReference type="InterPro" id="IPR036378">
    <property type="entry name" value="FAS1_dom_sf"/>
</dbReference>
<keyword evidence="1" id="KW-0732">Signal</keyword>
<dbReference type="PANTHER" id="PTHR10900:SF77">
    <property type="entry name" value="FI19380P1"/>
    <property type="match status" value="1"/>
</dbReference>
<dbReference type="GO" id="GO:0050839">
    <property type="term" value="F:cell adhesion molecule binding"/>
    <property type="evidence" value="ECO:0007669"/>
    <property type="project" value="TreeGrafter"/>
</dbReference>
<proteinExistence type="predicted"/>
<dbReference type="SMART" id="SM00554">
    <property type="entry name" value="FAS1"/>
    <property type="match status" value="2"/>
</dbReference>
<accession>A0A3S1BX52</accession>
<dbReference type="Gene3D" id="2.30.180.10">
    <property type="entry name" value="FAS1 domain"/>
    <property type="match status" value="2"/>
</dbReference>
<dbReference type="SUPFAM" id="SSF82153">
    <property type="entry name" value="FAS1 domain"/>
    <property type="match status" value="2"/>
</dbReference>
<feature type="signal peptide" evidence="1">
    <location>
        <begin position="1"/>
        <end position="19"/>
    </location>
</feature>
<feature type="chain" id="PRO_5018738952" description="FAS1 domain-containing protein" evidence="1">
    <location>
        <begin position="20"/>
        <end position="357"/>
    </location>
</feature>
<dbReference type="AlphaFoldDB" id="A0A3S1BX52"/>
<keyword evidence="4" id="KW-1185">Reference proteome</keyword>
<sequence length="357" mass="37667">MELLPVVLTLAVLAGSHTGMSYYLDMNVGSVRRMVVEYVPLAQNDVSKLKTVPLTSLAVHQLQQSITRAETEMAPGPIPAVAGDLGLTELVDLVVKAGLKDTLESAGPFTVFGPTNDAFSSLPGWVKEQISNVTVLGEILKFHVLPGKVESKSLSNELQVPTVEGRKLRINLYTKDSKTVATAQCAPVDLSRVDQTASNGILHVLDAVMIPPAGDLIATAASLPMFSTLVKAVTVAGLVPTLNGPGPFTLFAPTDKAFGKIPPGLLEKLLENPPELAKVLKYHVLSGTFCSAGLSSGDVTTLDGRNVAINVSSDGVVVNESKVIYADGSVTNGVVHVIDTVLLPPDYSLPDLTWARQ</sequence>
<dbReference type="GO" id="GO:0031012">
    <property type="term" value="C:extracellular matrix"/>
    <property type="evidence" value="ECO:0007669"/>
    <property type="project" value="TreeGrafter"/>
</dbReference>
<feature type="domain" description="FAS1" evidence="2">
    <location>
        <begin position="74"/>
        <end position="209"/>
    </location>
</feature>
<dbReference type="PROSITE" id="PS50213">
    <property type="entry name" value="FAS1"/>
    <property type="match status" value="2"/>
</dbReference>
<dbReference type="InterPro" id="IPR050904">
    <property type="entry name" value="Adhesion/Biosynth-related"/>
</dbReference>
<dbReference type="GO" id="GO:0030198">
    <property type="term" value="P:extracellular matrix organization"/>
    <property type="evidence" value="ECO:0007669"/>
    <property type="project" value="TreeGrafter"/>
</dbReference>
<dbReference type="STRING" id="188477.A0A3S1BX52"/>
<dbReference type="Proteomes" id="UP000271974">
    <property type="component" value="Unassembled WGS sequence"/>
</dbReference>
<evidence type="ECO:0000313" key="4">
    <source>
        <dbReference type="Proteomes" id="UP000271974"/>
    </source>
</evidence>
<organism evidence="3 4">
    <name type="scientific">Elysia chlorotica</name>
    <name type="common">Eastern emerald elysia</name>
    <name type="synonym">Sea slug</name>
    <dbReference type="NCBI Taxonomy" id="188477"/>
    <lineage>
        <taxon>Eukaryota</taxon>
        <taxon>Metazoa</taxon>
        <taxon>Spiralia</taxon>
        <taxon>Lophotrochozoa</taxon>
        <taxon>Mollusca</taxon>
        <taxon>Gastropoda</taxon>
        <taxon>Heterobranchia</taxon>
        <taxon>Euthyneura</taxon>
        <taxon>Panpulmonata</taxon>
        <taxon>Sacoglossa</taxon>
        <taxon>Placobranchoidea</taxon>
        <taxon>Plakobranchidae</taxon>
        <taxon>Elysia</taxon>
    </lineage>
</organism>
<comment type="caution">
    <text evidence="3">The sequence shown here is derived from an EMBL/GenBank/DDBJ whole genome shotgun (WGS) entry which is preliminary data.</text>
</comment>
<gene>
    <name evidence="3" type="ORF">EGW08_001212</name>
</gene>
<evidence type="ECO:0000259" key="2">
    <source>
        <dbReference type="PROSITE" id="PS50213"/>
    </source>
</evidence>